<dbReference type="Pfam" id="PF00583">
    <property type="entry name" value="Acetyltransf_1"/>
    <property type="match status" value="1"/>
</dbReference>
<dbReference type="Gene3D" id="3.40.630.30">
    <property type="match status" value="1"/>
</dbReference>
<reference evidence="4 5" key="1">
    <citation type="journal article" date="2016" name="Front. Microbiol.">
        <title>Comparative Genomics Analysis of Streptomyces Species Reveals Their Adaptation to the Marine Environment and Their Diversity at the Genomic Level.</title>
        <authorList>
            <person name="Tian X."/>
            <person name="Zhang Z."/>
            <person name="Yang T."/>
            <person name="Chen M."/>
            <person name="Li J."/>
            <person name="Chen F."/>
            <person name="Yang J."/>
            <person name="Li W."/>
            <person name="Zhang B."/>
            <person name="Zhang Z."/>
            <person name="Wu J."/>
            <person name="Zhang C."/>
            <person name="Long L."/>
            <person name="Xiao J."/>
        </authorList>
    </citation>
    <scope>NUCLEOTIDE SEQUENCE [LARGE SCALE GENOMIC DNA]</scope>
    <source>
        <strain evidence="4 5">SCSIO M10372</strain>
    </source>
</reference>
<dbReference type="SUPFAM" id="SSF55729">
    <property type="entry name" value="Acyl-CoA N-acyltransferases (Nat)"/>
    <property type="match status" value="2"/>
</dbReference>
<name>A0A1E7LY99_9ACTN</name>
<evidence type="ECO:0000313" key="4">
    <source>
        <dbReference type="EMBL" id="OEV21181.1"/>
    </source>
</evidence>
<evidence type="ECO:0000259" key="3">
    <source>
        <dbReference type="PROSITE" id="PS51186"/>
    </source>
</evidence>
<dbReference type="OrthoDB" id="4119890at2"/>
<dbReference type="RefSeq" id="WP_070200505.1">
    <property type="nucleotide sequence ID" value="NZ_LJGZ01000014.1"/>
</dbReference>
<evidence type="ECO:0000313" key="5">
    <source>
        <dbReference type="Proteomes" id="UP000175971"/>
    </source>
</evidence>
<feature type="domain" description="N-acetyltransferase" evidence="3">
    <location>
        <begin position="158"/>
        <end position="306"/>
    </location>
</feature>
<comment type="caution">
    <text evidence="4">The sequence shown here is derived from an EMBL/GenBank/DDBJ whole genome shotgun (WGS) entry which is preliminary data.</text>
</comment>
<dbReference type="EMBL" id="LJGZ01000014">
    <property type="protein sequence ID" value="OEV21181.1"/>
    <property type="molecule type" value="Genomic_DNA"/>
</dbReference>
<dbReference type="PATRIC" id="fig|518642.7.peg.3915"/>
<dbReference type="PANTHER" id="PTHR43877:SF1">
    <property type="entry name" value="ACETYLTRANSFERASE"/>
    <property type="match status" value="1"/>
</dbReference>
<dbReference type="InterPro" id="IPR016181">
    <property type="entry name" value="Acyl_CoA_acyltransferase"/>
</dbReference>
<sequence>MTVIVRDFRPSDAEAWTRVRRAVVPYLVTTPEQVVHDLAHAHPDRHYRLLVAERDGEIVGTAQAGIAHDSPEPGQGFCTPHVLPGHTGHGAGSLLLSTAEEHLAQAGATVVHAWVLDTPENLEFARARDYRPGRSAHFQHLDLAGGTLPPLQQAPAGVELRPGSDFDDDPRPLFEADAQVTLDEPSDIPTELDDYEDWLTNVWRHPAFDSGLTTVALVDGRVAAFSAAGTDGERTYSSNMTGTLRAFRGRGLAKLAKNDSLHRARAAGYTDAYTSNDTGNGPMLAINKWFGYTVRATEVRHARTLG</sequence>
<keyword evidence="1 4" id="KW-0808">Transferase</keyword>
<dbReference type="InterPro" id="IPR000182">
    <property type="entry name" value="GNAT_dom"/>
</dbReference>
<dbReference type="AlphaFoldDB" id="A0A1E7LY99"/>
<keyword evidence="5" id="KW-1185">Reference proteome</keyword>
<feature type="domain" description="N-acetyltransferase" evidence="3">
    <location>
        <begin position="3"/>
        <end position="155"/>
    </location>
</feature>
<keyword evidence="2" id="KW-0012">Acyltransferase</keyword>
<gene>
    <name evidence="4" type="ORF">AN221_08655</name>
</gene>
<dbReference type="InterPro" id="IPR050832">
    <property type="entry name" value="Bact_Acetyltransf"/>
</dbReference>
<accession>A0A1E7LY99</accession>
<dbReference type="PROSITE" id="PS51186">
    <property type="entry name" value="GNAT"/>
    <property type="match status" value="2"/>
</dbReference>
<protein>
    <submittedName>
        <fullName evidence="4">Acetyltransferase</fullName>
    </submittedName>
</protein>
<dbReference type="GO" id="GO:0016747">
    <property type="term" value="F:acyltransferase activity, transferring groups other than amino-acyl groups"/>
    <property type="evidence" value="ECO:0007669"/>
    <property type="project" value="InterPro"/>
</dbReference>
<organism evidence="4 5">
    <name type="scientific">Streptomyces nanshensis</name>
    <dbReference type="NCBI Taxonomy" id="518642"/>
    <lineage>
        <taxon>Bacteria</taxon>
        <taxon>Bacillati</taxon>
        <taxon>Actinomycetota</taxon>
        <taxon>Actinomycetes</taxon>
        <taxon>Kitasatosporales</taxon>
        <taxon>Streptomycetaceae</taxon>
        <taxon>Streptomyces</taxon>
    </lineage>
</organism>
<evidence type="ECO:0000256" key="2">
    <source>
        <dbReference type="ARBA" id="ARBA00023315"/>
    </source>
</evidence>
<proteinExistence type="predicted"/>
<dbReference type="PANTHER" id="PTHR43877">
    <property type="entry name" value="AMINOALKYLPHOSPHONATE N-ACETYLTRANSFERASE-RELATED-RELATED"/>
    <property type="match status" value="1"/>
</dbReference>
<dbReference type="CDD" id="cd04301">
    <property type="entry name" value="NAT_SF"/>
    <property type="match status" value="1"/>
</dbReference>
<dbReference type="Proteomes" id="UP000175971">
    <property type="component" value="Unassembled WGS sequence"/>
</dbReference>
<evidence type="ECO:0000256" key="1">
    <source>
        <dbReference type="ARBA" id="ARBA00022679"/>
    </source>
</evidence>